<dbReference type="EMBL" id="GBRH01223906">
    <property type="protein sequence ID" value="JAD73989.1"/>
    <property type="molecule type" value="Transcribed_RNA"/>
</dbReference>
<evidence type="ECO:0000313" key="1">
    <source>
        <dbReference type="EMBL" id="JAD73989.1"/>
    </source>
</evidence>
<reference evidence="1" key="1">
    <citation type="submission" date="2014-09" db="EMBL/GenBank/DDBJ databases">
        <authorList>
            <person name="Magalhaes I.L.F."/>
            <person name="Oliveira U."/>
            <person name="Santos F.R."/>
            <person name="Vidigal T.H.D.A."/>
            <person name="Brescovit A.D."/>
            <person name="Santos A.J."/>
        </authorList>
    </citation>
    <scope>NUCLEOTIDE SEQUENCE</scope>
    <source>
        <tissue evidence="1">Shoot tissue taken approximately 20 cm above the soil surface</tissue>
    </source>
</reference>
<name>A0A0A9CCD3_ARUDO</name>
<organism evidence="1">
    <name type="scientific">Arundo donax</name>
    <name type="common">Giant reed</name>
    <name type="synonym">Donax arundinaceus</name>
    <dbReference type="NCBI Taxonomy" id="35708"/>
    <lineage>
        <taxon>Eukaryota</taxon>
        <taxon>Viridiplantae</taxon>
        <taxon>Streptophyta</taxon>
        <taxon>Embryophyta</taxon>
        <taxon>Tracheophyta</taxon>
        <taxon>Spermatophyta</taxon>
        <taxon>Magnoliopsida</taxon>
        <taxon>Liliopsida</taxon>
        <taxon>Poales</taxon>
        <taxon>Poaceae</taxon>
        <taxon>PACMAD clade</taxon>
        <taxon>Arundinoideae</taxon>
        <taxon>Arundineae</taxon>
        <taxon>Arundo</taxon>
    </lineage>
</organism>
<reference evidence="1" key="2">
    <citation type="journal article" date="2015" name="Data Brief">
        <title>Shoot transcriptome of the giant reed, Arundo donax.</title>
        <authorList>
            <person name="Barrero R.A."/>
            <person name="Guerrero F.D."/>
            <person name="Moolhuijzen P."/>
            <person name="Goolsby J.A."/>
            <person name="Tidwell J."/>
            <person name="Bellgard S.E."/>
            <person name="Bellgard M.I."/>
        </authorList>
    </citation>
    <scope>NUCLEOTIDE SEQUENCE</scope>
    <source>
        <tissue evidence="1">Shoot tissue taken approximately 20 cm above the soil surface</tissue>
    </source>
</reference>
<accession>A0A0A9CCD3</accession>
<sequence>MRHKLLTTSTLVHVCSHANMQFLHFFPHLIPLAQNL</sequence>
<dbReference type="AlphaFoldDB" id="A0A0A9CCD3"/>
<proteinExistence type="predicted"/>
<protein>
    <submittedName>
        <fullName evidence="1">Uncharacterized protein</fullName>
    </submittedName>
</protein>